<feature type="coiled-coil region" evidence="1">
    <location>
        <begin position="71"/>
        <end position="148"/>
    </location>
</feature>
<dbReference type="OrthoDB" id="6384534at2"/>
<comment type="caution">
    <text evidence="3">The sequence shown here is derived from an EMBL/GenBank/DDBJ whole genome shotgun (WGS) entry which is preliminary data.</text>
</comment>
<evidence type="ECO:0000256" key="2">
    <source>
        <dbReference type="SAM" id="SignalP"/>
    </source>
</evidence>
<keyword evidence="2" id="KW-0732">Signal</keyword>
<evidence type="ECO:0000313" key="3">
    <source>
        <dbReference type="EMBL" id="TPH18116.1"/>
    </source>
</evidence>
<accession>A0A502L308</accession>
<gene>
    <name evidence="3" type="ORF">EPA86_03095</name>
</gene>
<feature type="chain" id="PRO_5021503582" evidence="2">
    <location>
        <begin position="30"/>
        <end position="183"/>
    </location>
</feature>
<dbReference type="Proteomes" id="UP000315303">
    <property type="component" value="Unassembled WGS sequence"/>
</dbReference>
<organism evidence="3 4">
    <name type="scientific">Litorilituus lipolyticus</name>
    <dbReference type="NCBI Taxonomy" id="2491017"/>
    <lineage>
        <taxon>Bacteria</taxon>
        <taxon>Pseudomonadati</taxon>
        <taxon>Pseudomonadota</taxon>
        <taxon>Gammaproteobacteria</taxon>
        <taxon>Alteromonadales</taxon>
        <taxon>Colwelliaceae</taxon>
        <taxon>Litorilituus</taxon>
    </lineage>
</organism>
<sequence>MTLKLLKPALLTSLIGASVAMSFMTSVNATVEDKSNYKIYVHKNCQKLKEIPMTPKQIEALKAFEEVERSFEHLEKPLEVMEAKLEQYEEEFDKYSDEIVIETDEKIVINKSMLNKHEAIAEKMELIMQEHELDMQKLEQHADIIDAAADKFDAIINESLGEYKDKDVTISIGKLDNNWRCNS</sequence>
<name>A0A502L308_9GAMM</name>
<dbReference type="EMBL" id="SAWY01000005">
    <property type="protein sequence ID" value="TPH18116.1"/>
    <property type="molecule type" value="Genomic_DNA"/>
</dbReference>
<reference evidence="3 4" key="1">
    <citation type="submission" date="2019-01" db="EMBL/GenBank/DDBJ databases">
        <title>Litorilituus lipolytica sp. nov., isolated from intertidal sand of the Yellow Sea in China.</title>
        <authorList>
            <person name="Liu A."/>
        </authorList>
    </citation>
    <scope>NUCLEOTIDE SEQUENCE [LARGE SCALE GENOMIC DNA]</scope>
    <source>
        <strain evidence="3 4">RZ04</strain>
    </source>
</reference>
<dbReference type="RefSeq" id="WP_140601784.1">
    <property type="nucleotide sequence ID" value="NZ_SAWY01000005.1"/>
</dbReference>
<feature type="signal peptide" evidence="2">
    <location>
        <begin position="1"/>
        <end position="29"/>
    </location>
</feature>
<proteinExistence type="predicted"/>
<evidence type="ECO:0000313" key="4">
    <source>
        <dbReference type="Proteomes" id="UP000315303"/>
    </source>
</evidence>
<evidence type="ECO:0000256" key="1">
    <source>
        <dbReference type="SAM" id="Coils"/>
    </source>
</evidence>
<protein>
    <submittedName>
        <fullName evidence="3">Uncharacterized protein</fullName>
    </submittedName>
</protein>
<dbReference type="AlphaFoldDB" id="A0A502L308"/>
<keyword evidence="1" id="KW-0175">Coiled coil</keyword>
<keyword evidence="4" id="KW-1185">Reference proteome</keyword>